<sequence length="67" mass="8126">MDANVITNTQITKQLNEWYQVMRAQHVLKARQLKKEIDTNLYQIEENPDSFIYYSLLDFRYNMLIVI</sequence>
<organism evidence="1 2">
    <name type="scientific">Bacillus cytotoxicus</name>
    <dbReference type="NCBI Taxonomy" id="580165"/>
    <lineage>
        <taxon>Bacteria</taxon>
        <taxon>Bacillati</taxon>
        <taxon>Bacillota</taxon>
        <taxon>Bacilli</taxon>
        <taxon>Bacillales</taxon>
        <taxon>Bacillaceae</taxon>
        <taxon>Bacillus</taxon>
        <taxon>Bacillus cereus group</taxon>
    </lineage>
</organism>
<name>A0AAX2CI85_9BACI</name>
<dbReference type="InterPro" id="IPR011990">
    <property type="entry name" value="TPR-like_helical_dom_sf"/>
</dbReference>
<dbReference type="RefSeq" id="WP_235436377.1">
    <property type="nucleotide sequence ID" value="NZ_CP024101.1"/>
</dbReference>
<accession>A0AAX2CI85</accession>
<comment type="caution">
    <text evidence="1">The sequence shown here is derived from an EMBL/GenBank/DDBJ whole genome shotgun (WGS) entry which is preliminary data.</text>
</comment>
<dbReference type="EMBL" id="FMIK01000024">
    <property type="protein sequence ID" value="SCL92875.1"/>
    <property type="molecule type" value="Genomic_DNA"/>
</dbReference>
<gene>
    <name evidence="1" type="ORF">BCB44BAC_02143</name>
</gene>
<reference evidence="1 2" key="1">
    <citation type="submission" date="2016-08" db="EMBL/GenBank/DDBJ databases">
        <authorList>
            <person name="Loux V."/>
            <person name="Rue O."/>
        </authorList>
    </citation>
    <scope>NUCLEOTIDE SEQUENCE [LARGE SCALE GENOMIC DNA]</scope>
    <source>
        <strain evidence="1 2">AFSSA_08CEB44bac</strain>
    </source>
</reference>
<evidence type="ECO:0000313" key="1">
    <source>
        <dbReference type="EMBL" id="SCL92875.1"/>
    </source>
</evidence>
<dbReference type="Gene3D" id="1.25.40.10">
    <property type="entry name" value="Tetratricopeptide repeat domain"/>
    <property type="match status" value="1"/>
</dbReference>
<dbReference type="Proteomes" id="UP000242164">
    <property type="component" value="Unassembled WGS sequence"/>
</dbReference>
<proteinExistence type="predicted"/>
<dbReference type="AlphaFoldDB" id="A0AAX2CI85"/>
<protein>
    <submittedName>
        <fullName evidence="1">Uncharacterized protein</fullName>
    </submittedName>
</protein>
<evidence type="ECO:0000313" key="2">
    <source>
        <dbReference type="Proteomes" id="UP000242164"/>
    </source>
</evidence>
<dbReference type="Pfam" id="PF18801">
    <property type="entry name" value="RapH_N"/>
    <property type="match status" value="1"/>
</dbReference>